<dbReference type="GO" id="GO:0006355">
    <property type="term" value="P:regulation of DNA-templated transcription"/>
    <property type="evidence" value="ECO:0007669"/>
    <property type="project" value="InterPro"/>
</dbReference>
<keyword evidence="1" id="KW-0238">DNA-binding</keyword>
<dbReference type="RefSeq" id="WP_105568974.1">
    <property type="nucleotide sequence ID" value="NZ_JBQQLK010000001.1"/>
</dbReference>
<dbReference type="AlphaFoldDB" id="A0A4Y8TZ68"/>
<reference evidence="1 2" key="1">
    <citation type="submission" date="2019-03" db="EMBL/GenBank/DDBJ databases">
        <title>Glutamicibacter sp. LJH19 genome.</title>
        <authorList>
            <person name="Sinai Borker S."/>
            <person name="Kumar R."/>
        </authorList>
    </citation>
    <scope>NUCLEOTIDE SEQUENCE [LARGE SCALE GENOMIC DNA]</scope>
    <source>
        <strain evidence="1 2">LJH19</strain>
    </source>
</reference>
<sequence>MATENTGSVKTLAIRLENDVHMQLTLIAQLKGSTITEEIRQALAAHVVQAKASSDLVSQAESAMAEIEREAAARRDVLAQLFGTSDKPRPQGRAR</sequence>
<comment type="caution">
    <text evidence="1">The sequence shown here is derived from an EMBL/GenBank/DDBJ whole genome shotgun (WGS) entry which is preliminary data.</text>
</comment>
<evidence type="ECO:0000313" key="1">
    <source>
        <dbReference type="EMBL" id="TFH57032.1"/>
    </source>
</evidence>
<organism evidence="1 2">
    <name type="scientific">Glutamicibacter arilaitensis</name>
    <dbReference type="NCBI Taxonomy" id="256701"/>
    <lineage>
        <taxon>Bacteria</taxon>
        <taxon>Bacillati</taxon>
        <taxon>Actinomycetota</taxon>
        <taxon>Actinomycetes</taxon>
        <taxon>Micrococcales</taxon>
        <taxon>Micrococcaceae</taxon>
        <taxon>Glutamicibacter</taxon>
    </lineage>
</organism>
<name>A0A4Y8TZ68_9MICC</name>
<dbReference type="InterPro" id="IPR010985">
    <property type="entry name" value="Ribbon_hlx_hlx"/>
</dbReference>
<gene>
    <name evidence="1" type="ORF">EXY26_08555</name>
</gene>
<dbReference type="Proteomes" id="UP000297638">
    <property type="component" value="Unassembled WGS sequence"/>
</dbReference>
<accession>A0A4Y8TZ68</accession>
<dbReference type="EMBL" id="SPDS01000001">
    <property type="protein sequence ID" value="TFH57032.1"/>
    <property type="molecule type" value="Genomic_DNA"/>
</dbReference>
<dbReference type="GO" id="GO:0003677">
    <property type="term" value="F:DNA binding"/>
    <property type="evidence" value="ECO:0007669"/>
    <property type="project" value="UniProtKB-KW"/>
</dbReference>
<proteinExistence type="predicted"/>
<evidence type="ECO:0000313" key="2">
    <source>
        <dbReference type="Proteomes" id="UP000297638"/>
    </source>
</evidence>
<protein>
    <submittedName>
        <fullName evidence="1">DNA-binding protein</fullName>
    </submittedName>
</protein>
<dbReference type="SUPFAM" id="SSF47598">
    <property type="entry name" value="Ribbon-helix-helix"/>
    <property type="match status" value="1"/>
</dbReference>